<accession>A0A8S9M8F3</accession>
<proteinExistence type="predicted"/>
<dbReference type="EMBL" id="QGKY02000089">
    <property type="protein sequence ID" value="KAF2614221.1"/>
    <property type="molecule type" value="Genomic_DNA"/>
</dbReference>
<comment type="caution">
    <text evidence="1">The sequence shown here is derived from an EMBL/GenBank/DDBJ whole genome shotgun (WGS) entry which is preliminary data.</text>
</comment>
<feature type="non-terminal residue" evidence="1">
    <location>
        <position position="1"/>
    </location>
</feature>
<dbReference type="Gene3D" id="2.70.160.11">
    <property type="entry name" value="Hnrnp arginine n-methyltransferase1"/>
    <property type="match status" value="1"/>
</dbReference>
<evidence type="ECO:0000313" key="1">
    <source>
        <dbReference type="EMBL" id="KAF2614221.1"/>
    </source>
</evidence>
<organism evidence="1">
    <name type="scientific">Brassica cretica</name>
    <name type="common">Mustard</name>
    <dbReference type="NCBI Taxonomy" id="69181"/>
    <lineage>
        <taxon>Eukaryota</taxon>
        <taxon>Viridiplantae</taxon>
        <taxon>Streptophyta</taxon>
        <taxon>Embryophyta</taxon>
        <taxon>Tracheophyta</taxon>
        <taxon>Spermatophyta</taxon>
        <taxon>Magnoliopsida</taxon>
        <taxon>eudicotyledons</taxon>
        <taxon>Gunneridae</taxon>
        <taxon>Pentapetalae</taxon>
        <taxon>rosids</taxon>
        <taxon>malvids</taxon>
        <taxon>Brassicales</taxon>
        <taxon>Brassicaceae</taxon>
        <taxon>Brassiceae</taxon>
        <taxon>Brassica</taxon>
    </lineage>
</organism>
<gene>
    <name evidence="1" type="ORF">F2Q70_00008015</name>
</gene>
<reference evidence="1" key="1">
    <citation type="submission" date="2019-12" db="EMBL/GenBank/DDBJ databases">
        <title>Genome sequencing and annotation of Brassica cretica.</title>
        <authorList>
            <person name="Studholme D.J."/>
            <person name="Sarris P.F."/>
        </authorList>
    </citation>
    <scope>NUCLEOTIDE SEQUENCE</scope>
    <source>
        <strain evidence="1">PFS-102/07</strain>
        <tissue evidence="1">Leaf</tissue>
    </source>
</reference>
<name>A0A8S9M8F3_BRACR</name>
<sequence>SSRYPGHARMWLAPIRSNRADRKKNEFDGALTDWDNFSDEFKSFCGVDMNVSTKPLTEEQEKYYIQGRQEDPAQQEIELTSASK</sequence>
<protein>
    <submittedName>
        <fullName evidence="1">Uncharacterized protein</fullName>
    </submittedName>
</protein>
<dbReference type="AlphaFoldDB" id="A0A8S9M8F3"/>